<dbReference type="InterPro" id="IPR011990">
    <property type="entry name" value="TPR-like_helical_dom_sf"/>
</dbReference>
<dbReference type="AlphaFoldDB" id="A0A8J2WX66"/>
<evidence type="ECO:0000256" key="3">
    <source>
        <dbReference type="PROSITE-ProRule" id="PRU00339"/>
    </source>
</evidence>
<dbReference type="PANTHER" id="PTHR44227">
    <property type="match status" value="1"/>
</dbReference>
<dbReference type="Pfam" id="PF13181">
    <property type="entry name" value="TPR_8"/>
    <property type="match status" value="1"/>
</dbReference>
<dbReference type="InterPro" id="IPR052346">
    <property type="entry name" value="O-mannosyl-transferase_TMTC"/>
</dbReference>
<dbReference type="InterPro" id="IPR005123">
    <property type="entry name" value="Oxoglu/Fe-dep_dioxygenase_dom"/>
</dbReference>
<evidence type="ECO:0000313" key="7">
    <source>
        <dbReference type="Proteomes" id="UP000789595"/>
    </source>
</evidence>
<dbReference type="SUPFAM" id="SSF48452">
    <property type="entry name" value="TPR-like"/>
    <property type="match status" value="1"/>
</dbReference>
<feature type="repeat" description="TPR" evidence="3">
    <location>
        <begin position="424"/>
        <end position="457"/>
    </location>
</feature>
<proteinExistence type="predicted"/>
<comment type="caution">
    <text evidence="6">The sequence shown here is derived from an EMBL/GenBank/DDBJ whole genome shotgun (WGS) entry which is preliminary data.</text>
</comment>
<feature type="repeat" description="TPR" evidence="3">
    <location>
        <begin position="458"/>
        <end position="491"/>
    </location>
</feature>
<protein>
    <recommendedName>
        <fullName evidence="5">Fe2OG dioxygenase domain-containing protein</fullName>
    </recommendedName>
</protein>
<accession>A0A8J2WX66</accession>
<dbReference type="OrthoDB" id="69177at2759"/>
<feature type="repeat" description="TPR" evidence="3">
    <location>
        <begin position="492"/>
        <end position="525"/>
    </location>
</feature>
<reference evidence="6" key="1">
    <citation type="submission" date="2021-11" db="EMBL/GenBank/DDBJ databases">
        <authorList>
            <consortium name="Genoscope - CEA"/>
            <person name="William W."/>
        </authorList>
    </citation>
    <scope>NUCLEOTIDE SEQUENCE</scope>
</reference>
<dbReference type="Pfam" id="PF13414">
    <property type="entry name" value="TPR_11"/>
    <property type="match status" value="1"/>
</dbReference>
<organism evidence="6 7">
    <name type="scientific">Pelagomonas calceolata</name>
    <dbReference type="NCBI Taxonomy" id="35677"/>
    <lineage>
        <taxon>Eukaryota</taxon>
        <taxon>Sar</taxon>
        <taxon>Stramenopiles</taxon>
        <taxon>Ochrophyta</taxon>
        <taxon>Pelagophyceae</taxon>
        <taxon>Pelagomonadales</taxon>
        <taxon>Pelagomonadaceae</taxon>
        <taxon>Pelagomonas</taxon>
    </lineage>
</organism>
<dbReference type="Pfam" id="PF13432">
    <property type="entry name" value="TPR_16"/>
    <property type="match status" value="1"/>
</dbReference>
<dbReference type="Gene3D" id="1.25.40.10">
    <property type="entry name" value="Tetratricopeptide repeat domain"/>
    <property type="match status" value="1"/>
</dbReference>
<dbReference type="EMBL" id="CAKKNE010000003">
    <property type="protein sequence ID" value="CAH0371079.1"/>
    <property type="molecule type" value="Genomic_DNA"/>
</dbReference>
<evidence type="ECO:0000256" key="2">
    <source>
        <dbReference type="ARBA" id="ARBA00022803"/>
    </source>
</evidence>
<feature type="chain" id="PRO_5035195861" description="Fe2OG dioxygenase domain-containing protein" evidence="4">
    <location>
        <begin position="18"/>
        <end position="664"/>
    </location>
</feature>
<dbReference type="SMART" id="SM00028">
    <property type="entry name" value="TPR"/>
    <property type="match status" value="4"/>
</dbReference>
<evidence type="ECO:0000256" key="4">
    <source>
        <dbReference type="SAM" id="SignalP"/>
    </source>
</evidence>
<dbReference type="PANTHER" id="PTHR44227:SF3">
    <property type="entry name" value="PROTEIN O-MANNOSYL-TRANSFERASE TMTC4"/>
    <property type="match status" value="1"/>
</dbReference>
<feature type="domain" description="Fe2OG dioxygenase" evidence="5">
    <location>
        <begin position="252"/>
        <end position="341"/>
    </location>
</feature>
<name>A0A8J2WX66_9STRA</name>
<dbReference type="PROSITE" id="PS51471">
    <property type="entry name" value="FE2OG_OXY"/>
    <property type="match status" value="1"/>
</dbReference>
<keyword evidence="7" id="KW-1185">Reference proteome</keyword>
<keyword evidence="2 3" id="KW-0802">TPR repeat</keyword>
<dbReference type="PROSITE" id="PS50005">
    <property type="entry name" value="TPR"/>
    <property type="match status" value="3"/>
</dbReference>
<dbReference type="InterPro" id="IPR019734">
    <property type="entry name" value="TPR_rpt"/>
</dbReference>
<feature type="signal peptide" evidence="4">
    <location>
        <begin position="1"/>
        <end position="17"/>
    </location>
</feature>
<keyword evidence="1" id="KW-0677">Repeat</keyword>
<sequence>MMLRSLLLALATSRCAGDGIEDSKAADDAPLWRRVVDAVPKRLSTLTLTEQRDRMALWQRGIHALPENVDVGTYARHARLLPILRHRGGADCSEQGCDVGKVDYGALTRKLGPDFAEALRENEREHLKDCAKSCEKFYCGAAPSKPWQTRSISMGSVPPEDFAQEFAFPLDLIKVTQEPIVSKEEAARAIALAREENVDINEYTSGKYKLGGDWLAKMDKTRNWFNTQLEENIFPAIAASFPEVVTNVSTLRAHSVAMLKYNATHPRTDVHIDNGVLALTLALSPQTDYEGGGTFFEHLGEDALVEMDAGHATWRPGSVRHGGHRVSSGQRYIIGAFLLLEDRVEHVRRLKNRGAKLRQKGDLNGAIRHFEWALAINGKCATCLKDLSELRSSLADMEPQQRNEHLKEAEAFIRRSLDLLPSDSDALFNLGLVLSKKGDSKGALEAYEASAAVNADDVELLYNLAMKYEEANRKEEGIQAYRKALKAQPSFGKARCNLGAALAESGDLDGALVEFLEAVRYDPSSPTPWQNLAVLYHKQGVSTVQGLAQCASKEAAVEISRTASHALGEADNAWRKVMDLVDDQRTKQETVTRLAQVLQLRGRAVAIEDPAAALPHFLEATQLLPTEPSAWEALAKVYHIVGDEVNSKKAGARLGVLRSLAPQR</sequence>
<evidence type="ECO:0000313" key="6">
    <source>
        <dbReference type="EMBL" id="CAH0371079.1"/>
    </source>
</evidence>
<evidence type="ECO:0000259" key="5">
    <source>
        <dbReference type="PROSITE" id="PS51471"/>
    </source>
</evidence>
<dbReference type="Gene3D" id="2.60.120.620">
    <property type="entry name" value="q2cbj1_9rhob like domain"/>
    <property type="match status" value="1"/>
</dbReference>
<keyword evidence="4" id="KW-0732">Signal</keyword>
<dbReference type="Proteomes" id="UP000789595">
    <property type="component" value="Unassembled WGS sequence"/>
</dbReference>
<gene>
    <name evidence="6" type="ORF">PECAL_3P10020</name>
</gene>
<evidence type="ECO:0000256" key="1">
    <source>
        <dbReference type="ARBA" id="ARBA00022737"/>
    </source>
</evidence>